<dbReference type="PROSITE" id="PS51677">
    <property type="entry name" value="NODB"/>
    <property type="match status" value="1"/>
</dbReference>
<evidence type="ECO:0000256" key="2">
    <source>
        <dbReference type="ARBA" id="ARBA00022729"/>
    </source>
</evidence>
<dbReference type="GO" id="GO:0005975">
    <property type="term" value="P:carbohydrate metabolic process"/>
    <property type="evidence" value="ECO:0007669"/>
    <property type="project" value="InterPro"/>
</dbReference>
<accession>A0A5C6EFG1</accession>
<dbReference type="CDD" id="cd10918">
    <property type="entry name" value="CE4_NodB_like_5s_6s"/>
    <property type="match status" value="1"/>
</dbReference>
<dbReference type="InterPro" id="IPR011330">
    <property type="entry name" value="Glyco_hydro/deAcase_b/a-brl"/>
</dbReference>
<dbReference type="InterPro" id="IPR002509">
    <property type="entry name" value="NODB_dom"/>
</dbReference>
<dbReference type="GO" id="GO:0005576">
    <property type="term" value="C:extracellular region"/>
    <property type="evidence" value="ECO:0007669"/>
    <property type="project" value="UniProtKB-SubCell"/>
</dbReference>
<gene>
    <name evidence="4" type="ORF">Poly51_51200</name>
</gene>
<dbReference type="AlphaFoldDB" id="A0A5C6EFG1"/>
<dbReference type="PANTHER" id="PTHR34216">
    <property type="match status" value="1"/>
</dbReference>
<dbReference type="EMBL" id="SJPW01000007">
    <property type="protein sequence ID" value="TWU47320.1"/>
    <property type="molecule type" value="Genomic_DNA"/>
</dbReference>
<evidence type="ECO:0000313" key="5">
    <source>
        <dbReference type="Proteomes" id="UP000318288"/>
    </source>
</evidence>
<proteinExistence type="predicted"/>
<dbReference type="InterPro" id="IPR051398">
    <property type="entry name" value="Polysacch_Deacetylase"/>
</dbReference>
<name>A0A5C6EFG1_9BACT</name>
<dbReference type="Pfam" id="PF01522">
    <property type="entry name" value="Polysacc_deac_1"/>
    <property type="match status" value="1"/>
</dbReference>
<comment type="caution">
    <text evidence="4">The sequence shown here is derived from an EMBL/GenBank/DDBJ whole genome shotgun (WGS) entry which is preliminary data.</text>
</comment>
<dbReference type="SUPFAM" id="SSF88713">
    <property type="entry name" value="Glycoside hydrolase/deacetylase"/>
    <property type="match status" value="1"/>
</dbReference>
<feature type="domain" description="NodB homology" evidence="3">
    <location>
        <begin position="179"/>
        <end position="389"/>
    </location>
</feature>
<dbReference type="Proteomes" id="UP000318288">
    <property type="component" value="Unassembled WGS sequence"/>
</dbReference>
<evidence type="ECO:0000259" key="3">
    <source>
        <dbReference type="PROSITE" id="PS51677"/>
    </source>
</evidence>
<dbReference type="Gene3D" id="3.20.20.370">
    <property type="entry name" value="Glycoside hydrolase/deacetylase"/>
    <property type="match status" value="1"/>
</dbReference>
<dbReference type="GO" id="GO:0016810">
    <property type="term" value="F:hydrolase activity, acting on carbon-nitrogen (but not peptide) bonds"/>
    <property type="evidence" value="ECO:0007669"/>
    <property type="project" value="InterPro"/>
</dbReference>
<reference evidence="4 5" key="1">
    <citation type="submission" date="2019-02" db="EMBL/GenBank/DDBJ databases">
        <title>Deep-cultivation of Planctomycetes and their phenomic and genomic characterization uncovers novel biology.</title>
        <authorList>
            <person name="Wiegand S."/>
            <person name="Jogler M."/>
            <person name="Boedeker C."/>
            <person name="Pinto D."/>
            <person name="Vollmers J."/>
            <person name="Rivas-Marin E."/>
            <person name="Kohn T."/>
            <person name="Peeters S.H."/>
            <person name="Heuer A."/>
            <person name="Rast P."/>
            <person name="Oberbeckmann S."/>
            <person name="Bunk B."/>
            <person name="Jeske O."/>
            <person name="Meyerdierks A."/>
            <person name="Storesund J.E."/>
            <person name="Kallscheuer N."/>
            <person name="Luecker S."/>
            <person name="Lage O.M."/>
            <person name="Pohl T."/>
            <person name="Merkel B.J."/>
            <person name="Hornburger P."/>
            <person name="Mueller R.-W."/>
            <person name="Bruemmer F."/>
            <person name="Labrenz M."/>
            <person name="Spormann A.M."/>
            <person name="Op Den Camp H."/>
            <person name="Overmann J."/>
            <person name="Amann R."/>
            <person name="Jetten M.S.M."/>
            <person name="Mascher T."/>
            <person name="Medema M.H."/>
            <person name="Devos D.P."/>
            <person name="Kaster A.-K."/>
            <person name="Ovreas L."/>
            <person name="Rohde M."/>
            <person name="Galperin M.Y."/>
            <person name="Jogler C."/>
        </authorList>
    </citation>
    <scope>NUCLEOTIDE SEQUENCE [LARGE SCALE GENOMIC DNA]</scope>
    <source>
        <strain evidence="4 5">Poly51</strain>
    </source>
</reference>
<comment type="subcellular location">
    <subcellularLocation>
        <location evidence="1">Secreted</location>
    </subcellularLocation>
</comment>
<sequence>MVGRSLVGLIERAGIIILTDTTAWIMPIDSSVTVYQRIHPAWGERGKRRSRDSGCGVSFIGASLGSSIRMQPPPVLPRVRSVFDPRKVAAMRSLKLAALNAQVMLTSPFRRARIRKAAAEGTAPISVSFYHRVADTCANDWTISRERFLRHIDYCKSRFEMISLAEVQRRVRSQQSHNAAMSITFDDGYRDNCEFALPLLIQRGIPCTYFVTTCNVRGQMPFPHDVKSGEPLAVNTVQQIRELSDAGVEIGCHTRQHVDFSKVHDQATVRDEVVRAKSELEQMIGREVRYFAFPFGLPAQLTQAAIEAVSEAGFDGFCSAYGAYNLVGRDWFHIRRFHGDPEFARLKNWLSIDPRKVRQEPEVRYFLPPAMSFKETFPMMGRTTPLFAH</sequence>
<dbReference type="PANTHER" id="PTHR34216:SF3">
    <property type="entry name" value="POLY-BETA-1,6-N-ACETYL-D-GLUCOSAMINE N-DEACETYLASE"/>
    <property type="match status" value="1"/>
</dbReference>
<evidence type="ECO:0000256" key="1">
    <source>
        <dbReference type="ARBA" id="ARBA00004613"/>
    </source>
</evidence>
<protein>
    <submittedName>
        <fullName evidence="4">Polysaccharide deacetylase</fullName>
    </submittedName>
</protein>
<keyword evidence="5" id="KW-1185">Reference proteome</keyword>
<evidence type="ECO:0000313" key="4">
    <source>
        <dbReference type="EMBL" id="TWU47320.1"/>
    </source>
</evidence>
<organism evidence="4 5">
    <name type="scientific">Rubripirellula tenax</name>
    <dbReference type="NCBI Taxonomy" id="2528015"/>
    <lineage>
        <taxon>Bacteria</taxon>
        <taxon>Pseudomonadati</taxon>
        <taxon>Planctomycetota</taxon>
        <taxon>Planctomycetia</taxon>
        <taxon>Pirellulales</taxon>
        <taxon>Pirellulaceae</taxon>
        <taxon>Rubripirellula</taxon>
    </lineage>
</organism>
<keyword evidence="2" id="KW-0732">Signal</keyword>